<proteinExistence type="predicted"/>
<dbReference type="GO" id="GO:0005829">
    <property type="term" value="C:cytosol"/>
    <property type="evidence" value="ECO:0007669"/>
    <property type="project" value="TreeGrafter"/>
</dbReference>
<sequence length="219" mass="24477">MRVLLVEDDDLIGDAIHASMNGSGYHADWVKNGLDAEDALATSEFDLVILDLGLPGQDGISVLRWLRKNHRSEPVIILTARSAVKHRIEGLDLGADDYMVKPFDMEELHARVRARIRRSHGRSEPDLIHGELCVDPAARSVRYKGEPVELSSQAYQVLVALLERTGRVISKDELAETLYGWDEGPESNIIEVYVSQIRKRIDPGLIRTIRGIGYVVDAE</sequence>
<dbReference type="PANTHER" id="PTHR48111">
    <property type="entry name" value="REGULATOR OF RPOS"/>
    <property type="match status" value="1"/>
</dbReference>
<dbReference type="InterPro" id="IPR039420">
    <property type="entry name" value="WalR-like"/>
</dbReference>
<dbReference type="SMART" id="SM00448">
    <property type="entry name" value="REC"/>
    <property type="match status" value="1"/>
</dbReference>
<accession>A0AAN1GS86</accession>
<keyword evidence="6 9" id="KW-0238">DNA-binding</keyword>
<dbReference type="PROSITE" id="PS50110">
    <property type="entry name" value="RESPONSE_REGULATORY"/>
    <property type="match status" value="1"/>
</dbReference>
<dbReference type="SUPFAM" id="SSF52172">
    <property type="entry name" value="CheY-like"/>
    <property type="match status" value="1"/>
</dbReference>
<dbReference type="InterPro" id="IPR016032">
    <property type="entry name" value="Sig_transdc_resp-reg_C-effctor"/>
</dbReference>
<evidence type="ECO:0000256" key="9">
    <source>
        <dbReference type="PROSITE-ProRule" id="PRU01091"/>
    </source>
</evidence>
<protein>
    <submittedName>
        <fullName evidence="12">Two-component system response regulator</fullName>
    </submittedName>
</protein>
<keyword evidence="3 8" id="KW-0597">Phosphoprotein</keyword>
<evidence type="ECO:0000256" key="3">
    <source>
        <dbReference type="ARBA" id="ARBA00022553"/>
    </source>
</evidence>
<dbReference type="InterPro" id="IPR001867">
    <property type="entry name" value="OmpR/PhoB-type_DNA-bd"/>
</dbReference>
<dbReference type="InterPro" id="IPR011006">
    <property type="entry name" value="CheY-like_superfamily"/>
</dbReference>
<evidence type="ECO:0000256" key="1">
    <source>
        <dbReference type="ARBA" id="ARBA00004496"/>
    </source>
</evidence>
<dbReference type="CDD" id="cd17624">
    <property type="entry name" value="REC_OmpR_PmrA-like"/>
    <property type="match status" value="1"/>
</dbReference>
<feature type="DNA-binding region" description="OmpR/PhoB-type" evidence="9">
    <location>
        <begin position="124"/>
        <end position="218"/>
    </location>
</feature>
<dbReference type="CDD" id="cd00383">
    <property type="entry name" value="trans_reg_C"/>
    <property type="match status" value="1"/>
</dbReference>
<dbReference type="FunFam" id="3.40.50.2300:FF:000002">
    <property type="entry name" value="DNA-binding response regulator PhoP"/>
    <property type="match status" value="1"/>
</dbReference>
<dbReference type="PANTHER" id="PTHR48111:SF35">
    <property type="entry name" value="TRANSCRIPTIONAL REGULATORY PROTEIN QSEB"/>
    <property type="match status" value="1"/>
</dbReference>
<dbReference type="GO" id="GO:0032993">
    <property type="term" value="C:protein-DNA complex"/>
    <property type="evidence" value="ECO:0007669"/>
    <property type="project" value="TreeGrafter"/>
</dbReference>
<evidence type="ECO:0000259" key="11">
    <source>
        <dbReference type="PROSITE" id="PS51755"/>
    </source>
</evidence>
<keyword evidence="4" id="KW-0902">Two-component regulatory system</keyword>
<dbReference type="Gene3D" id="3.40.50.2300">
    <property type="match status" value="1"/>
</dbReference>
<dbReference type="Proteomes" id="UP000218606">
    <property type="component" value="Chromosome"/>
</dbReference>
<evidence type="ECO:0000259" key="10">
    <source>
        <dbReference type="PROSITE" id="PS50110"/>
    </source>
</evidence>
<evidence type="ECO:0000256" key="4">
    <source>
        <dbReference type="ARBA" id="ARBA00023012"/>
    </source>
</evidence>
<evidence type="ECO:0000256" key="6">
    <source>
        <dbReference type="ARBA" id="ARBA00023125"/>
    </source>
</evidence>
<comment type="subcellular location">
    <subcellularLocation>
        <location evidence="1">Cytoplasm</location>
    </subcellularLocation>
</comment>
<dbReference type="EMBL" id="CP010767">
    <property type="protein sequence ID" value="ATG44232.1"/>
    <property type="molecule type" value="Genomic_DNA"/>
</dbReference>
<evidence type="ECO:0000256" key="5">
    <source>
        <dbReference type="ARBA" id="ARBA00023015"/>
    </source>
</evidence>
<dbReference type="PROSITE" id="PS51755">
    <property type="entry name" value="OMPR_PHOB"/>
    <property type="match status" value="1"/>
</dbReference>
<feature type="domain" description="Response regulatory" evidence="10">
    <location>
        <begin position="2"/>
        <end position="116"/>
    </location>
</feature>
<dbReference type="Gene3D" id="6.10.250.690">
    <property type="match status" value="1"/>
</dbReference>
<dbReference type="InterPro" id="IPR001789">
    <property type="entry name" value="Sig_transdc_resp-reg_receiver"/>
</dbReference>
<dbReference type="InterPro" id="IPR036388">
    <property type="entry name" value="WH-like_DNA-bd_sf"/>
</dbReference>
<dbReference type="GO" id="GO:0006355">
    <property type="term" value="P:regulation of DNA-templated transcription"/>
    <property type="evidence" value="ECO:0007669"/>
    <property type="project" value="InterPro"/>
</dbReference>
<organism evidence="12 13">
    <name type="scientific">Phaeobacter piscinae</name>
    <dbReference type="NCBI Taxonomy" id="1580596"/>
    <lineage>
        <taxon>Bacteria</taxon>
        <taxon>Pseudomonadati</taxon>
        <taxon>Pseudomonadota</taxon>
        <taxon>Alphaproteobacteria</taxon>
        <taxon>Rhodobacterales</taxon>
        <taxon>Roseobacteraceae</taxon>
        <taxon>Phaeobacter</taxon>
    </lineage>
</organism>
<dbReference type="Gene3D" id="1.10.10.10">
    <property type="entry name" value="Winged helix-like DNA-binding domain superfamily/Winged helix DNA-binding domain"/>
    <property type="match status" value="1"/>
</dbReference>
<evidence type="ECO:0000256" key="7">
    <source>
        <dbReference type="ARBA" id="ARBA00023163"/>
    </source>
</evidence>
<dbReference type="GO" id="GO:0000156">
    <property type="term" value="F:phosphorelay response regulator activity"/>
    <property type="evidence" value="ECO:0007669"/>
    <property type="project" value="TreeGrafter"/>
</dbReference>
<dbReference type="Pfam" id="PF00072">
    <property type="entry name" value="Response_reg"/>
    <property type="match status" value="1"/>
</dbReference>
<dbReference type="GO" id="GO:0000976">
    <property type="term" value="F:transcription cis-regulatory region binding"/>
    <property type="evidence" value="ECO:0007669"/>
    <property type="project" value="TreeGrafter"/>
</dbReference>
<keyword evidence="5" id="KW-0805">Transcription regulation</keyword>
<evidence type="ECO:0000313" key="12">
    <source>
        <dbReference type="EMBL" id="ATG44232.1"/>
    </source>
</evidence>
<dbReference type="Pfam" id="PF00486">
    <property type="entry name" value="Trans_reg_C"/>
    <property type="match status" value="1"/>
</dbReference>
<dbReference type="SMART" id="SM00862">
    <property type="entry name" value="Trans_reg_C"/>
    <property type="match status" value="1"/>
</dbReference>
<dbReference type="AlphaFoldDB" id="A0AAN1GS86"/>
<feature type="modified residue" description="4-aspartylphosphate" evidence="8">
    <location>
        <position position="51"/>
    </location>
</feature>
<gene>
    <name evidence="12" type="ORF">PhaeoP13_02311</name>
</gene>
<feature type="domain" description="OmpR/PhoB-type" evidence="11">
    <location>
        <begin position="124"/>
        <end position="218"/>
    </location>
</feature>
<keyword evidence="7" id="KW-0804">Transcription</keyword>
<reference evidence="12 13" key="1">
    <citation type="journal article" date="2017" name="Front. Microbiol.">
        <title>Phaeobacter piscinae sp. nov., a species of the Roseobacter group and potential aquaculture probiont.</title>
        <authorList>
            <person name="Sonnenschein E.C."/>
            <person name="Phippen C.B.W."/>
            <person name="Nielsen K.F."/>
            <person name="Mateiu R.V."/>
            <person name="Melchiorsen J."/>
            <person name="Gram L."/>
            <person name="Overmann J."/>
            <person name="Freese H.M."/>
        </authorList>
    </citation>
    <scope>NUCLEOTIDE SEQUENCE [LARGE SCALE GENOMIC DNA]</scope>
    <source>
        <strain evidence="12 13">P13</strain>
    </source>
</reference>
<keyword evidence="2" id="KW-0963">Cytoplasm</keyword>
<evidence type="ECO:0000313" key="13">
    <source>
        <dbReference type="Proteomes" id="UP000218606"/>
    </source>
</evidence>
<dbReference type="RefSeq" id="WP_096872006.1">
    <property type="nucleotide sequence ID" value="NZ_CP010767.1"/>
</dbReference>
<dbReference type="SUPFAM" id="SSF46894">
    <property type="entry name" value="C-terminal effector domain of the bipartite response regulators"/>
    <property type="match status" value="1"/>
</dbReference>
<evidence type="ECO:0000256" key="8">
    <source>
        <dbReference type="PROSITE-ProRule" id="PRU00169"/>
    </source>
</evidence>
<evidence type="ECO:0000256" key="2">
    <source>
        <dbReference type="ARBA" id="ARBA00022490"/>
    </source>
</evidence>
<name>A0AAN1GS86_9RHOB</name>